<evidence type="ECO:0000313" key="1">
    <source>
        <dbReference type="EMBL" id="MCG2618202.1"/>
    </source>
</evidence>
<evidence type="ECO:0008006" key="3">
    <source>
        <dbReference type="Google" id="ProtNLM"/>
    </source>
</evidence>
<sequence length="88" mass="9474">MQKTKNNGVFEVASNGHSGAIAYVADNGNELQASTPGEFKKIMSKKPEWNKALANGGVKTLILLGCNTASEEYITQDGRKITRPDTFA</sequence>
<dbReference type="Proteomes" id="UP001165367">
    <property type="component" value="Unassembled WGS sequence"/>
</dbReference>
<dbReference type="RefSeq" id="WP_237877469.1">
    <property type="nucleotide sequence ID" value="NZ_JAKLTR010000044.1"/>
</dbReference>
<gene>
    <name evidence="1" type="ORF">LZZ85_28160</name>
</gene>
<keyword evidence="2" id="KW-1185">Reference proteome</keyword>
<reference evidence="1" key="1">
    <citation type="submission" date="2022-01" db="EMBL/GenBank/DDBJ databases">
        <authorList>
            <person name="Jo J.-H."/>
            <person name="Im W.-T."/>
        </authorList>
    </citation>
    <scope>NUCLEOTIDE SEQUENCE</scope>
    <source>
        <strain evidence="1">NA20</strain>
    </source>
</reference>
<evidence type="ECO:0000313" key="2">
    <source>
        <dbReference type="Proteomes" id="UP001165367"/>
    </source>
</evidence>
<proteinExistence type="predicted"/>
<comment type="caution">
    <text evidence="1">The sequence shown here is derived from an EMBL/GenBank/DDBJ whole genome shotgun (WGS) entry which is preliminary data.</text>
</comment>
<dbReference type="EMBL" id="JAKLTR010000044">
    <property type="protein sequence ID" value="MCG2618202.1"/>
    <property type="molecule type" value="Genomic_DNA"/>
</dbReference>
<organism evidence="1 2">
    <name type="scientific">Terrimonas ginsenosidimutans</name>
    <dbReference type="NCBI Taxonomy" id="2908004"/>
    <lineage>
        <taxon>Bacteria</taxon>
        <taxon>Pseudomonadati</taxon>
        <taxon>Bacteroidota</taxon>
        <taxon>Chitinophagia</taxon>
        <taxon>Chitinophagales</taxon>
        <taxon>Chitinophagaceae</taxon>
        <taxon>Terrimonas</taxon>
    </lineage>
</organism>
<accession>A0ABS9L0N7</accession>
<name>A0ABS9L0N7_9BACT</name>
<protein>
    <recommendedName>
        <fullName evidence="3">DUF4347 domain-containing protein</fullName>
    </recommendedName>
</protein>